<dbReference type="GO" id="GO:0003723">
    <property type="term" value="F:RNA binding"/>
    <property type="evidence" value="ECO:0007669"/>
    <property type="project" value="UniProtKB-KW"/>
</dbReference>
<name>A0A5K7SBA8_9BACT</name>
<dbReference type="GO" id="GO:0120159">
    <property type="term" value="F:rRNA pseudouridine synthase activity"/>
    <property type="evidence" value="ECO:0007669"/>
    <property type="project" value="UniProtKB-ARBA"/>
</dbReference>
<dbReference type="KEGG" id="anf:AQPE_3020"/>
<dbReference type="Gene3D" id="3.10.290.10">
    <property type="entry name" value="RNA-binding S4 domain"/>
    <property type="match status" value="1"/>
</dbReference>
<dbReference type="CDD" id="cd02870">
    <property type="entry name" value="PseudoU_synth_RsuA_like"/>
    <property type="match status" value="1"/>
</dbReference>
<dbReference type="InterPro" id="IPR020103">
    <property type="entry name" value="PsdUridine_synth_cat_dom_sf"/>
</dbReference>
<dbReference type="InterPro" id="IPR036986">
    <property type="entry name" value="S4_RNA-bd_sf"/>
</dbReference>
<comment type="similarity">
    <text evidence="1 4">Belongs to the pseudouridine synthase RsuA family.</text>
</comment>
<keyword evidence="7" id="KW-1185">Reference proteome</keyword>
<evidence type="ECO:0000256" key="4">
    <source>
        <dbReference type="RuleBase" id="RU003887"/>
    </source>
</evidence>
<dbReference type="PROSITE" id="PS01149">
    <property type="entry name" value="PSI_RSU"/>
    <property type="match status" value="1"/>
</dbReference>
<dbReference type="EMBL" id="AP018694">
    <property type="protein sequence ID" value="BBE18850.1"/>
    <property type="molecule type" value="Genomic_DNA"/>
</dbReference>
<evidence type="ECO:0000256" key="3">
    <source>
        <dbReference type="PROSITE-ProRule" id="PRU00182"/>
    </source>
</evidence>
<dbReference type="InterPro" id="IPR042092">
    <property type="entry name" value="PsdUridine_s_RsuA/RluB/E/F_cat"/>
</dbReference>
<dbReference type="InterPro" id="IPR018496">
    <property type="entry name" value="PsdUridine_synth_RsuA/RluB_CS"/>
</dbReference>
<dbReference type="Proteomes" id="UP001193389">
    <property type="component" value="Chromosome"/>
</dbReference>
<dbReference type="InterPro" id="IPR000748">
    <property type="entry name" value="PsdUridine_synth_RsuA/RluB/E/F"/>
</dbReference>
<keyword evidence="2 4" id="KW-0413">Isomerase</keyword>
<organism evidence="6 7">
    <name type="scientific">Aquipluma nitroreducens</name>
    <dbReference type="NCBI Taxonomy" id="2010828"/>
    <lineage>
        <taxon>Bacteria</taxon>
        <taxon>Pseudomonadati</taxon>
        <taxon>Bacteroidota</taxon>
        <taxon>Bacteroidia</taxon>
        <taxon>Marinilabiliales</taxon>
        <taxon>Prolixibacteraceae</taxon>
        <taxon>Aquipluma</taxon>
    </lineage>
</organism>
<keyword evidence="3" id="KW-0694">RNA-binding</keyword>
<dbReference type="EC" id="5.4.99.-" evidence="4"/>
<dbReference type="RefSeq" id="WP_318347148.1">
    <property type="nucleotide sequence ID" value="NZ_AP018694.1"/>
</dbReference>
<feature type="domain" description="RNA-binding S4" evidence="5">
    <location>
        <begin position="27"/>
        <end position="89"/>
    </location>
</feature>
<evidence type="ECO:0000256" key="1">
    <source>
        <dbReference type="ARBA" id="ARBA00008348"/>
    </source>
</evidence>
<accession>A0A5K7SBA8</accession>
<proteinExistence type="inferred from homology"/>
<dbReference type="InterPro" id="IPR020094">
    <property type="entry name" value="TruA/RsuA/RluB/E/F_N"/>
</dbReference>
<evidence type="ECO:0000256" key="2">
    <source>
        <dbReference type="ARBA" id="ARBA00023235"/>
    </source>
</evidence>
<dbReference type="InterPro" id="IPR002942">
    <property type="entry name" value="S4_RNA-bd"/>
</dbReference>
<dbReference type="GO" id="GO:0000455">
    <property type="term" value="P:enzyme-directed rRNA pseudouridine synthesis"/>
    <property type="evidence" value="ECO:0007669"/>
    <property type="project" value="UniProtKB-ARBA"/>
</dbReference>
<dbReference type="PROSITE" id="PS50889">
    <property type="entry name" value="S4"/>
    <property type="match status" value="1"/>
</dbReference>
<dbReference type="Pfam" id="PF00849">
    <property type="entry name" value="PseudoU_synth_2"/>
    <property type="match status" value="1"/>
</dbReference>
<dbReference type="InterPro" id="IPR006145">
    <property type="entry name" value="PsdUridine_synth_RsuA/RluA"/>
</dbReference>
<evidence type="ECO:0000313" key="6">
    <source>
        <dbReference type="EMBL" id="BBE18850.1"/>
    </source>
</evidence>
<dbReference type="Gene3D" id="3.30.70.1560">
    <property type="entry name" value="Alpha-L RNA-binding motif"/>
    <property type="match status" value="1"/>
</dbReference>
<dbReference type="Gene3D" id="3.30.70.580">
    <property type="entry name" value="Pseudouridine synthase I, catalytic domain, N-terminal subdomain"/>
    <property type="match status" value="1"/>
</dbReference>
<dbReference type="SMART" id="SM00363">
    <property type="entry name" value="S4"/>
    <property type="match status" value="1"/>
</dbReference>
<dbReference type="NCBIfam" id="TIGR00093">
    <property type="entry name" value="pseudouridine synthase"/>
    <property type="match status" value="1"/>
</dbReference>
<dbReference type="InterPro" id="IPR050343">
    <property type="entry name" value="RsuA_PseudoU_synthase"/>
</dbReference>
<evidence type="ECO:0000313" key="7">
    <source>
        <dbReference type="Proteomes" id="UP001193389"/>
    </source>
</evidence>
<dbReference type="CDD" id="cd00165">
    <property type="entry name" value="S4"/>
    <property type="match status" value="1"/>
</dbReference>
<dbReference type="Pfam" id="PF01479">
    <property type="entry name" value="S4"/>
    <property type="match status" value="1"/>
</dbReference>
<dbReference type="SUPFAM" id="SSF55174">
    <property type="entry name" value="Alpha-L RNA-binding motif"/>
    <property type="match status" value="1"/>
</dbReference>
<dbReference type="PANTHER" id="PTHR47683:SF2">
    <property type="entry name" value="RNA-BINDING S4 DOMAIN-CONTAINING PROTEIN"/>
    <property type="match status" value="1"/>
</dbReference>
<dbReference type="FunFam" id="3.10.290.10:FF:000003">
    <property type="entry name" value="Pseudouridine synthase"/>
    <property type="match status" value="1"/>
</dbReference>
<sequence length="259" mass="29665">MKEFSKKKIVLKKKELKAEEPTGDGLIRLNKYISNSGVCSRRDADKIISDGLITINGEVVTELGRKVSLDDDVRIDGNRLNPEKKVYLLLNKPRGFVTTLDDPHAERTVMQLVQNACTERIYPVGRLDMQTTGVLLFTNDGELAKKLTHPSYEKKKVYHVQLDMDFRPEDLEKIKSGIELEDGFIAADDIQMIDPEYANQVGIEIHSGKNRIVRRIFNHLGYNVEKLDRVMFAGLTKKDLPRGRYRFLTPQEINFLKMS</sequence>
<gene>
    <name evidence="6" type="ORF">AQPE_3020</name>
</gene>
<dbReference type="PANTHER" id="PTHR47683">
    <property type="entry name" value="PSEUDOURIDINE SYNTHASE FAMILY PROTEIN-RELATED"/>
    <property type="match status" value="1"/>
</dbReference>
<evidence type="ECO:0000259" key="5">
    <source>
        <dbReference type="SMART" id="SM00363"/>
    </source>
</evidence>
<protein>
    <recommendedName>
        <fullName evidence="4">Pseudouridine synthase</fullName>
        <ecNumber evidence="4">5.4.99.-</ecNumber>
    </recommendedName>
</protein>
<reference evidence="6" key="1">
    <citation type="journal article" date="2020" name="Int. J. Syst. Evol. Microbiol.">
        <title>Aquipluma nitroreducens gen. nov. sp. nov., a novel facultatively anaerobic bacterium isolated from a freshwater lake.</title>
        <authorList>
            <person name="Watanabe M."/>
            <person name="Kojima H."/>
            <person name="Fukui M."/>
        </authorList>
    </citation>
    <scope>NUCLEOTIDE SEQUENCE</scope>
    <source>
        <strain evidence="6">MeG22</strain>
    </source>
</reference>
<dbReference type="SUPFAM" id="SSF55120">
    <property type="entry name" value="Pseudouridine synthase"/>
    <property type="match status" value="1"/>
</dbReference>
<dbReference type="AlphaFoldDB" id="A0A5K7SBA8"/>